<dbReference type="Proteomes" id="UP000053958">
    <property type="component" value="Unassembled WGS sequence"/>
</dbReference>
<dbReference type="RefSeq" id="XP_013322900.1">
    <property type="nucleotide sequence ID" value="XM_013467446.1"/>
</dbReference>
<keyword evidence="2" id="KW-1185">Reference proteome</keyword>
<sequence length="94" mass="10770">VHSGISAHIYLFFPSYHCSDFPYRCSDISLVLAMRAVCLTQLSVRLCFFPWVAGIRRHRLAIISSLLTGRLERQSSSKRLVVWRDSGVWKDSVV</sequence>
<dbReference type="EMBL" id="LASV01000797">
    <property type="protein sequence ID" value="KKA16288.1"/>
    <property type="molecule type" value="Genomic_DNA"/>
</dbReference>
<accession>A0A0F4YF76</accession>
<gene>
    <name evidence="1" type="ORF">T310_10126</name>
</gene>
<evidence type="ECO:0000313" key="1">
    <source>
        <dbReference type="EMBL" id="KKA16288.1"/>
    </source>
</evidence>
<feature type="non-terminal residue" evidence="1">
    <location>
        <position position="1"/>
    </location>
</feature>
<comment type="caution">
    <text evidence="1">The sequence shown here is derived from an EMBL/GenBank/DDBJ whole genome shotgun (WGS) entry which is preliminary data.</text>
</comment>
<dbReference type="AlphaFoldDB" id="A0A0F4YF76"/>
<organism evidence="1 2">
    <name type="scientific">Rasamsonia emersonii (strain ATCC 16479 / CBS 393.64 / IMI 116815)</name>
    <dbReference type="NCBI Taxonomy" id="1408163"/>
    <lineage>
        <taxon>Eukaryota</taxon>
        <taxon>Fungi</taxon>
        <taxon>Dikarya</taxon>
        <taxon>Ascomycota</taxon>
        <taxon>Pezizomycotina</taxon>
        <taxon>Eurotiomycetes</taxon>
        <taxon>Eurotiomycetidae</taxon>
        <taxon>Eurotiales</taxon>
        <taxon>Trichocomaceae</taxon>
        <taxon>Rasamsonia</taxon>
    </lineage>
</organism>
<reference evidence="1 2" key="1">
    <citation type="submission" date="2015-04" db="EMBL/GenBank/DDBJ databases">
        <authorList>
            <person name="Heijne W.H."/>
            <person name="Fedorova N.D."/>
            <person name="Nierman W.C."/>
            <person name="Vollebregt A.W."/>
            <person name="Zhao Z."/>
            <person name="Wu L."/>
            <person name="Kumar M."/>
            <person name="Stam H."/>
            <person name="van den Berg M.A."/>
            <person name="Pel H.J."/>
        </authorList>
    </citation>
    <scope>NUCLEOTIDE SEQUENCE [LARGE SCALE GENOMIC DNA]</scope>
    <source>
        <strain evidence="1 2">CBS 393.64</strain>
    </source>
</reference>
<name>A0A0F4YF76_RASE3</name>
<evidence type="ECO:0000313" key="2">
    <source>
        <dbReference type="Proteomes" id="UP000053958"/>
    </source>
</evidence>
<proteinExistence type="predicted"/>
<protein>
    <submittedName>
        <fullName evidence="1">Uncharacterized protein</fullName>
    </submittedName>
</protein>
<dbReference type="GeneID" id="25313192"/>